<gene>
    <name evidence="4" type="ORF">SAMN04488025_108112</name>
</gene>
<proteinExistence type="inferred from homology"/>
<evidence type="ECO:0000256" key="2">
    <source>
        <dbReference type="ARBA" id="ARBA00022723"/>
    </source>
</evidence>
<dbReference type="GO" id="GO:0046872">
    <property type="term" value="F:metal ion binding"/>
    <property type="evidence" value="ECO:0007669"/>
    <property type="project" value="UniProtKB-KW"/>
</dbReference>
<name>A0A1I2MJJ2_9BACL</name>
<keyword evidence="2 3" id="KW-0479">Metal-binding</keyword>
<feature type="binding site" evidence="3">
    <location>
        <position position="47"/>
    </location>
    <ligand>
        <name>a divalent metal cation</name>
        <dbReference type="ChEBI" id="CHEBI:60240"/>
    </ligand>
</feature>
<feature type="binding site" evidence="3">
    <location>
        <position position="125"/>
    </location>
    <ligand>
        <name>a divalent metal cation</name>
        <dbReference type="ChEBI" id="CHEBI:60240"/>
    </ligand>
</feature>
<reference evidence="4 5" key="1">
    <citation type="submission" date="2016-10" db="EMBL/GenBank/DDBJ databases">
        <authorList>
            <person name="de Groot N.N."/>
        </authorList>
    </citation>
    <scope>NUCLEOTIDE SEQUENCE [LARGE SCALE GENOMIC DNA]</scope>
    <source>
        <strain evidence="4 5">DSM 44945</strain>
    </source>
</reference>
<dbReference type="Gene3D" id="1.20.120.450">
    <property type="entry name" value="dinb family like domain"/>
    <property type="match status" value="1"/>
</dbReference>
<dbReference type="InterPro" id="IPR007837">
    <property type="entry name" value="DinB"/>
</dbReference>
<feature type="binding site" evidence="3">
    <location>
        <position position="129"/>
    </location>
    <ligand>
        <name>a divalent metal cation</name>
        <dbReference type="ChEBI" id="CHEBI:60240"/>
    </ligand>
</feature>
<comment type="similarity">
    <text evidence="1">Belongs to the DinB family.</text>
</comment>
<dbReference type="InterPro" id="IPR034660">
    <property type="entry name" value="DinB/YfiT-like"/>
</dbReference>
<dbReference type="AlphaFoldDB" id="A0A1I2MJJ2"/>
<dbReference type="RefSeq" id="WP_092037143.1">
    <property type="nucleotide sequence ID" value="NZ_FOOK01000008.1"/>
</dbReference>
<sequence length="155" mass="17949">MNRADSLLSRWLNHRKVLHELLEAIGNEHTHYKPWKEAFSLGSLAIHIGTSSCMFVEAVKEGAFPQMGEPPSFETMEDVRRLVDEYTDKTKADFESLTERHLDQTISWGPYRATGEHWLNTMLDHEIHHKGQLFVYARMVGVDKLPFFTIHPSDN</sequence>
<dbReference type="STRING" id="201973.SAMN04488025_108112"/>
<evidence type="ECO:0000256" key="1">
    <source>
        <dbReference type="ARBA" id="ARBA00008635"/>
    </source>
</evidence>
<evidence type="ECO:0000313" key="5">
    <source>
        <dbReference type="Proteomes" id="UP000198661"/>
    </source>
</evidence>
<dbReference type="Proteomes" id="UP000198661">
    <property type="component" value="Unassembled WGS sequence"/>
</dbReference>
<organism evidence="4 5">
    <name type="scientific">Planifilum fulgidum</name>
    <dbReference type="NCBI Taxonomy" id="201973"/>
    <lineage>
        <taxon>Bacteria</taxon>
        <taxon>Bacillati</taxon>
        <taxon>Bacillota</taxon>
        <taxon>Bacilli</taxon>
        <taxon>Bacillales</taxon>
        <taxon>Thermoactinomycetaceae</taxon>
        <taxon>Planifilum</taxon>
    </lineage>
</organism>
<accession>A0A1I2MJJ2</accession>
<evidence type="ECO:0000256" key="3">
    <source>
        <dbReference type="PIRSR" id="PIRSR607837-1"/>
    </source>
</evidence>
<dbReference type="Pfam" id="PF05163">
    <property type="entry name" value="DinB"/>
    <property type="match status" value="1"/>
</dbReference>
<dbReference type="OrthoDB" id="119432at2"/>
<protein>
    <submittedName>
        <fullName evidence="4">Uncharacterized damage-inducible protein DinB (Forms a four-helix bundle)</fullName>
    </submittedName>
</protein>
<dbReference type="EMBL" id="FOOK01000008">
    <property type="protein sequence ID" value="SFF91643.1"/>
    <property type="molecule type" value="Genomic_DNA"/>
</dbReference>
<keyword evidence="5" id="KW-1185">Reference proteome</keyword>
<dbReference type="SUPFAM" id="SSF109854">
    <property type="entry name" value="DinB/YfiT-like putative metalloenzymes"/>
    <property type="match status" value="1"/>
</dbReference>
<evidence type="ECO:0000313" key="4">
    <source>
        <dbReference type="EMBL" id="SFF91643.1"/>
    </source>
</evidence>